<dbReference type="Gene3D" id="1.20.1250.20">
    <property type="entry name" value="MFS general substrate transporter like domains"/>
    <property type="match status" value="1"/>
</dbReference>
<evidence type="ECO:0000256" key="2">
    <source>
        <dbReference type="ARBA" id="ARBA00022692"/>
    </source>
</evidence>
<evidence type="ECO:0000256" key="5">
    <source>
        <dbReference type="SAM" id="Phobius"/>
    </source>
</evidence>
<keyword evidence="8" id="KW-1185">Reference proteome</keyword>
<feature type="transmembrane region" description="Helical" evidence="5">
    <location>
        <begin position="33"/>
        <end position="52"/>
    </location>
</feature>
<reference evidence="7 8" key="1">
    <citation type="journal article" date="2021" name="Elife">
        <title>Chloroplast acquisition without the gene transfer in kleptoplastic sea slugs, Plakobranchus ocellatus.</title>
        <authorList>
            <person name="Maeda T."/>
            <person name="Takahashi S."/>
            <person name="Yoshida T."/>
            <person name="Shimamura S."/>
            <person name="Takaki Y."/>
            <person name="Nagai Y."/>
            <person name="Toyoda A."/>
            <person name="Suzuki Y."/>
            <person name="Arimoto A."/>
            <person name="Ishii H."/>
            <person name="Satoh N."/>
            <person name="Nishiyama T."/>
            <person name="Hasebe M."/>
            <person name="Maruyama T."/>
            <person name="Minagawa J."/>
            <person name="Obokata J."/>
            <person name="Shigenobu S."/>
        </authorList>
    </citation>
    <scope>NUCLEOTIDE SEQUENCE [LARGE SCALE GENOMIC DNA]</scope>
</reference>
<feature type="transmembrane region" description="Helical" evidence="5">
    <location>
        <begin position="64"/>
        <end position="81"/>
    </location>
</feature>
<dbReference type="PROSITE" id="PS50850">
    <property type="entry name" value="MFS"/>
    <property type="match status" value="1"/>
</dbReference>
<feature type="transmembrane region" description="Helical" evidence="5">
    <location>
        <begin position="87"/>
        <end position="106"/>
    </location>
</feature>
<sequence>MFIFHNWLALAASIATVFVTSEITFLILRFLEVGSSMACYMCIYGIVTEIFVPSKRAVGAAANHVGWGLGMLVVILVAYFVREWKTLQLTLTAPLVLTGVTYPFLMPESPKWLLSRRRYKEAKTALQAIARANGKSFSEETKLSAGLLESKQTSISFIKGLVMIFKSSILTVRLVILTISWFVNAMVYYGVGLNLGSVIPGNIYLNFFIIAMSSLLALPPTVWILSSKGRKVFLCLCMVLGGLFCIATIFPFLGDGNLTWVTALLSHIGKLLLTTSFKIVWLYTTELLPTYARLSGLGFCNFFGRIGAIVSPYIATLPNIVDGKIGQALPLLVFGLCGLVSGMLCLFLPETKNKKLPDTVKEAELLKWRKNGFSKDQKLATFNRNHKHRMGVETEEIGIMKT</sequence>
<comment type="caution">
    <text evidence="7">The sequence shown here is derived from an EMBL/GenBank/DDBJ whole genome shotgun (WGS) entry which is preliminary data.</text>
</comment>
<accession>A0AAV4GIF2</accession>
<evidence type="ECO:0000256" key="4">
    <source>
        <dbReference type="ARBA" id="ARBA00023136"/>
    </source>
</evidence>
<feature type="transmembrane region" description="Helical" evidence="5">
    <location>
        <begin position="7"/>
        <end position="27"/>
    </location>
</feature>
<dbReference type="AlphaFoldDB" id="A0AAV4GIF2"/>
<feature type="transmembrane region" description="Helical" evidence="5">
    <location>
        <begin position="232"/>
        <end position="254"/>
    </location>
</feature>
<keyword evidence="4 5" id="KW-0472">Membrane</keyword>
<dbReference type="PANTHER" id="PTHR24064">
    <property type="entry name" value="SOLUTE CARRIER FAMILY 22 MEMBER"/>
    <property type="match status" value="1"/>
</dbReference>
<dbReference type="GO" id="GO:0016020">
    <property type="term" value="C:membrane"/>
    <property type="evidence" value="ECO:0007669"/>
    <property type="project" value="UniProtKB-SubCell"/>
</dbReference>
<dbReference type="Proteomes" id="UP000762676">
    <property type="component" value="Unassembled WGS sequence"/>
</dbReference>
<proteinExistence type="predicted"/>
<dbReference type="EMBL" id="BMAT01012059">
    <property type="protein sequence ID" value="GFR84835.1"/>
    <property type="molecule type" value="Genomic_DNA"/>
</dbReference>
<keyword evidence="2 5" id="KW-0812">Transmembrane</keyword>
<dbReference type="GO" id="GO:0022857">
    <property type="term" value="F:transmembrane transporter activity"/>
    <property type="evidence" value="ECO:0007669"/>
    <property type="project" value="InterPro"/>
</dbReference>
<dbReference type="InterPro" id="IPR020846">
    <property type="entry name" value="MFS_dom"/>
</dbReference>
<evidence type="ECO:0000256" key="3">
    <source>
        <dbReference type="ARBA" id="ARBA00022989"/>
    </source>
</evidence>
<organism evidence="7 8">
    <name type="scientific">Elysia marginata</name>
    <dbReference type="NCBI Taxonomy" id="1093978"/>
    <lineage>
        <taxon>Eukaryota</taxon>
        <taxon>Metazoa</taxon>
        <taxon>Spiralia</taxon>
        <taxon>Lophotrochozoa</taxon>
        <taxon>Mollusca</taxon>
        <taxon>Gastropoda</taxon>
        <taxon>Heterobranchia</taxon>
        <taxon>Euthyneura</taxon>
        <taxon>Panpulmonata</taxon>
        <taxon>Sacoglossa</taxon>
        <taxon>Placobranchoidea</taxon>
        <taxon>Plakobranchidae</taxon>
        <taxon>Elysia</taxon>
    </lineage>
</organism>
<feature type="transmembrane region" description="Helical" evidence="5">
    <location>
        <begin position="294"/>
        <end position="315"/>
    </location>
</feature>
<evidence type="ECO:0000256" key="1">
    <source>
        <dbReference type="ARBA" id="ARBA00004141"/>
    </source>
</evidence>
<dbReference type="InterPro" id="IPR011701">
    <property type="entry name" value="MFS"/>
</dbReference>
<evidence type="ECO:0000259" key="6">
    <source>
        <dbReference type="PROSITE" id="PS50850"/>
    </source>
</evidence>
<name>A0AAV4GIF2_9GAST</name>
<protein>
    <submittedName>
        <fullName evidence="7">Solute carrier family 22 member 15</fullName>
    </submittedName>
</protein>
<feature type="transmembrane region" description="Helical" evidence="5">
    <location>
        <begin position="170"/>
        <end position="191"/>
    </location>
</feature>
<feature type="transmembrane region" description="Helical" evidence="5">
    <location>
        <begin position="260"/>
        <end position="282"/>
    </location>
</feature>
<feature type="transmembrane region" description="Helical" evidence="5">
    <location>
        <begin position="327"/>
        <end position="348"/>
    </location>
</feature>
<comment type="subcellular location">
    <subcellularLocation>
        <location evidence="1">Membrane</location>
        <topology evidence="1">Multi-pass membrane protein</topology>
    </subcellularLocation>
</comment>
<dbReference type="SUPFAM" id="SSF103473">
    <property type="entry name" value="MFS general substrate transporter"/>
    <property type="match status" value="1"/>
</dbReference>
<dbReference type="Pfam" id="PF07690">
    <property type="entry name" value="MFS_1"/>
    <property type="match status" value="1"/>
</dbReference>
<gene>
    <name evidence="7" type="ORF">ElyMa_006012300</name>
</gene>
<dbReference type="InterPro" id="IPR036259">
    <property type="entry name" value="MFS_trans_sf"/>
</dbReference>
<evidence type="ECO:0000313" key="8">
    <source>
        <dbReference type="Proteomes" id="UP000762676"/>
    </source>
</evidence>
<feature type="transmembrane region" description="Helical" evidence="5">
    <location>
        <begin position="203"/>
        <end position="225"/>
    </location>
</feature>
<evidence type="ECO:0000313" key="7">
    <source>
        <dbReference type="EMBL" id="GFR84835.1"/>
    </source>
</evidence>
<feature type="domain" description="Major facilitator superfamily (MFS) profile" evidence="6">
    <location>
        <begin position="1"/>
        <end position="353"/>
    </location>
</feature>
<keyword evidence="3 5" id="KW-1133">Transmembrane helix</keyword>